<feature type="domain" description="MotA/TolQ/ExbB proton channel" evidence="9">
    <location>
        <begin position="107"/>
        <end position="176"/>
    </location>
</feature>
<feature type="transmembrane region" description="Helical" evidence="8">
    <location>
        <begin position="116"/>
        <end position="136"/>
    </location>
</feature>
<evidence type="ECO:0000313" key="10">
    <source>
        <dbReference type="EMBL" id="MFC0559125.1"/>
    </source>
</evidence>
<keyword evidence="3 8" id="KW-0812">Transmembrane</keyword>
<sequence>MVEAILTFFTSEQQAQTIVSNPMIELIFMVLFVTFVVAVFVHFLLYSKLRRIRHFINETNSLEIAPINTFKGEFEYKNQQESVKVETFIQKKFSAWRVFHVPVVSLIKMIQMTVSIFILVGVLGTFIGLAMSLGSIDATGDQLVDNVALVLAGIDVAFYTSIAGMGLSLIMTVVTRVANTEYLLTDIMLKTESYLEENEQDAMARLIDVSETINSSIVQLRESNQESLQSIVQSFEGFQEYTVGLQQSAKDLAKFNEGLSANLKDFTIIFNSVKEMTEGFDKGVKKLNKNFDQLFSYFYKMDQRNEKMTSAFTETYKKIDELSTSQIETMNQFQQSVVDLKDYFQTIAGRQESIYGSFDRMNAQSDQLVKTMKDNNQQFERIFGDDVSSKLSGINTYLSDLRNDFYKLGHSIERLPDELEMINRAQGDYKNLLSNRFDELKQFNHEFYNHLKVHSANSGAYEKYLNDASRFYEQLGTNNQQLLNDINRTITQMTDAFTHRENQMESSVGVLKDTLSRYVATLEGTLGDKLEKTTRNIGDYVVDINDAMKREFKQIGEITEESHLRNARYMQQTIQELSQEIQQLNRQLHSFSQDPIRKSSRIRVGTND</sequence>
<proteinExistence type="inferred from homology"/>
<protein>
    <submittedName>
        <fullName evidence="10">MotA/TolQ/ExbB proton channel family protein</fullName>
    </submittedName>
</protein>
<evidence type="ECO:0000256" key="3">
    <source>
        <dbReference type="ARBA" id="ARBA00022692"/>
    </source>
</evidence>
<dbReference type="Gene3D" id="1.20.120.20">
    <property type="entry name" value="Apolipoprotein"/>
    <property type="match status" value="1"/>
</dbReference>
<keyword evidence="5 8" id="KW-0472">Membrane</keyword>
<organism evidence="10 11">
    <name type="scientific">Halalkalibacter alkalisediminis</name>
    <dbReference type="NCBI Taxonomy" id="935616"/>
    <lineage>
        <taxon>Bacteria</taxon>
        <taxon>Bacillati</taxon>
        <taxon>Bacillota</taxon>
        <taxon>Bacilli</taxon>
        <taxon>Bacillales</taxon>
        <taxon>Bacillaceae</taxon>
        <taxon>Halalkalibacter</taxon>
    </lineage>
</organism>
<keyword evidence="11" id="KW-1185">Reference proteome</keyword>
<keyword evidence="6" id="KW-0813">Transport</keyword>
<dbReference type="Proteomes" id="UP001589833">
    <property type="component" value="Unassembled WGS sequence"/>
</dbReference>
<comment type="subcellular location">
    <subcellularLocation>
        <location evidence="1">Cell membrane</location>
        <topology evidence="1">Multi-pass membrane protein</topology>
    </subcellularLocation>
    <subcellularLocation>
        <location evidence="6">Membrane</location>
        <topology evidence="6">Multi-pass membrane protein</topology>
    </subcellularLocation>
</comment>
<feature type="coiled-coil region" evidence="7">
    <location>
        <begin position="567"/>
        <end position="594"/>
    </location>
</feature>
<name>A0ABV6NEE7_9BACI</name>
<dbReference type="Gene3D" id="1.10.287.950">
    <property type="entry name" value="Methyl-accepting chemotaxis protein"/>
    <property type="match status" value="1"/>
</dbReference>
<dbReference type="EMBL" id="JBHLTR010000011">
    <property type="protein sequence ID" value="MFC0559125.1"/>
    <property type="molecule type" value="Genomic_DNA"/>
</dbReference>
<keyword evidence="7" id="KW-0175">Coiled coil</keyword>
<feature type="transmembrane region" description="Helical" evidence="8">
    <location>
        <begin position="26"/>
        <end position="46"/>
    </location>
</feature>
<evidence type="ECO:0000256" key="7">
    <source>
        <dbReference type="SAM" id="Coils"/>
    </source>
</evidence>
<gene>
    <name evidence="10" type="ORF">ACFFH4_08680</name>
</gene>
<evidence type="ECO:0000256" key="2">
    <source>
        <dbReference type="ARBA" id="ARBA00022475"/>
    </source>
</evidence>
<reference evidence="10 11" key="1">
    <citation type="submission" date="2024-09" db="EMBL/GenBank/DDBJ databases">
        <authorList>
            <person name="Sun Q."/>
            <person name="Mori K."/>
        </authorList>
    </citation>
    <scope>NUCLEOTIDE SEQUENCE [LARGE SCALE GENOMIC DNA]</scope>
    <source>
        <strain evidence="10 11">NCAIM B.02301</strain>
    </source>
</reference>
<evidence type="ECO:0000256" key="8">
    <source>
        <dbReference type="SAM" id="Phobius"/>
    </source>
</evidence>
<evidence type="ECO:0000256" key="5">
    <source>
        <dbReference type="ARBA" id="ARBA00023136"/>
    </source>
</evidence>
<evidence type="ECO:0000256" key="4">
    <source>
        <dbReference type="ARBA" id="ARBA00022989"/>
    </source>
</evidence>
<accession>A0ABV6NEE7</accession>
<comment type="caution">
    <text evidence="10">The sequence shown here is derived from an EMBL/GenBank/DDBJ whole genome shotgun (WGS) entry which is preliminary data.</text>
</comment>
<keyword evidence="2" id="KW-1003">Cell membrane</keyword>
<feature type="transmembrane region" description="Helical" evidence="8">
    <location>
        <begin position="156"/>
        <end position="178"/>
    </location>
</feature>
<dbReference type="Pfam" id="PF01618">
    <property type="entry name" value="MotA_ExbB"/>
    <property type="match status" value="1"/>
</dbReference>
<comment type="similarity">
    <text evidence="6">Belongs to the exbB/tolQ family.</text>
</comment>
<evidence type="ECO:0000256" key="6">
    <source>
        <dbReference type="RuleBase" id="RU004057"/>
    </source>
</evidence>
<keyword evidence="6" id="KW-0653">Protein transport</keyword>
<evidence type="ECO:0000313" key="11">
    <source>
        <dbReference type="Proteomes" id="UP001589833"/>
    </source>
</evidence>
<dbReference type="RefSeq" id="WP_273846080.1">
    <property type="nucleotide sequence ID" value="NZ_JAQQWT010000016.1"/>
</dbReference>
<evidence type="ECO:0000256" key="1">
    <source>
        <dbReference type="ARBA" id="ARBA00004651"/>
    </source>
</evidence>
<evidence type="ECO:0000259" key="9">
    <source>
        <dbReference type="Pfam" id="PF01618"/>
    </source>
</evidence>
<keyword evidence="4 8" id="KW-1133">Transmembrane helix</keyword>
<dbReference type="InterPro" id="IPR002898">
    <property type="entry name" value="MotA_ExbB_proton_chnl"/>
</dbReference>